<dbReference type="GeneID" id="81394391"/>
<dbReference type="Gene3D" id="3.90.79.10">
    <property type="entry name" value="Nucleoside Triphosphate Pyrophosphohydrolase"/>
    <property type="match status" value="1"/>
</dbReference>
<proteinExistence type="predicted"/>
<dbReference type="AlphaFoldDB" id="A0A9W9KDJ4"/>
<keyword evidence="3" id="KW-1185">Reference proteome</keyword>
<dbReference type="PANTHER" id="PTHR43736:SF1">
    <property type="entry name" value="DIHYDRONEOPTERIN TRIPHOSPHATE DIPHOSPHATASE"/>
    <property type="match status" value="1"/>
</dbReference>
<evidence type="ECO:0000259" key="1">
    <source>
        <dbReference type="PROSITE" id="PS51462"/>
    </source>
</evidence>
<comment type="caution">
    <text evidence="2">The sequence shown here is derived from an EMBL/GenBank/DDBJ whole genome shotgun (WGS) entry which is preliminary data.</text>
</comment>
<reference evidence="2" key="2">
    <citation type="journal article" date="2023" name="IMA Fungus">
        <title>Comparative genomic study of the Penicillium genus elucidates a diverse pangenome and 15 lateral gene transfer events.</title>
        <authorList>
            <person name="Petersen C."/>
            <person name="Sorensen T."/>
            <person name="Nielsen M.R."/>
            <person name="Sondergaard T.E."/>
            <person name="Sorensen J.L."/>
            <person name="Fitzpatrick D.A."/>
            <person name="Frisvad J.C."/>
            <person name="Nielsen K.L."/>
        </authorList>
    </citation>
    <scope>NUCLEOTIDE SEQUENCE</scope>
    <source>
        <strain evidence="2">IBT 34128</strain>
    </source>
</reference>
<dbReference type="InterPro" id="IPR000086">
    <property type="entry name" value="NUDIX_hydrolase_dom"/>
</dbReference>
<name>A0A9W9KDJ4_9EURO</name>
<sequence>MASYTVAPHLEYFNTPLASFTAARPEFESFGVGAYIFSHDGASPLRILLLQRSLTDSMGGFWEGPGGAYEPGVDETLLDGVVREVLEETGLHVSRIVELVAVDGWTHQRRNGAHICIAKYSFIVEVHEVTRSSPQGEPQSVTWGDIPVRLEASEHQAFEWATEADVRHSVQSDQGRYQFPLPFVGHQAPNILRAFELWTEHQNRTPQHGVIHV</sequence>
<feature type="domain" description="Nudix hydrolase" evidence="1">
    <location>
        <begin position="27"/>
        <end position="183"/>
    </location>
</feature>
<dbReference type="PANTHER" id="PTHR43736">
    <property type="entry name" value="ADP-RIBOSE PYROPHOSPHATASE"/>
    <property type="match status" value="1"/>
</dbReference>
<evidence type="ECO:0000313" key="3">
    <source>
        <dbReference type="Proteomes" id="UP001141434"/>
    </source>
</evidence>
<dbReference type="Proteomes" id="UP001141434">
    <property type="component" value="Unassembled WGS sequence"/>
</dbReference>
<reference evidence="2" key="1">
    <citation type="submission" date="2022-11" db="EMBL/GenBank/DDBJ databases">
        <authorList>
            <person name="Petersen C."/>
        </authorList>
    </citation>
    <scope>NUCLEOTIDE SEQUENCE</scope>
    <source>
        <strain evidence="2">IBT 34128</strain>
    </source>
</reference>
<dbReference type="RefSeq" id="XP_056513250.1">
    <property type="nucleotide sequence ID" value="XM_056655223.1"/>
</dbReference>
<gene>
    <name evidence="2" type="ORF">NUU61_004641</name>
</gene>
<dbReference type="SUPFAM" id="SSF55811">
    <property type="entry name" value="Nudix"/>
    <property type="match status" value="1"/>
</dbReference>
<protein>
    <recommendedName>
        <fullName evidence="1">Nudix hydrolase domain-containing protein</fullName>
    </recommendedName>
</protein>
<dbReference type="Pfam" id="PF00293">
    <property type="entry name" value="NUDIX"/>
    <property type="match status" value="1"/>
</dbReference>
<dbReference type="OrthoDB" id="276276at2759"/>
<organism evidence="2 3">
    <name type="scientific">Penicillium alfredii</name>
    <dbReference type="NCBI Taxonomy" id="1506179"/>
    <lineage>
        <taxon>Eukaryota</taxon>
        <taxon>Fungi</taxon>
        <taxon>Dikarya</taxon>
        <taxon>Ascomycota</taxon>
        <taxon>Pezizomycotina</taxon>
        <taxon>Eurotiomycetes</taxon>
        <taxon>Eurotiomycetidae</taxon>
        <taxon>Eurotiales</taxon>
        <taxon>Aspergillaceae</taxon>
        <taxon>Penicillium</taxon>
    </lineage>
</organism>
<dbReference type="InterPro" id="IPR015797">
    <property type="entry name" value="NUDIX_hydrolase-like_dom_sf"/>
</dbReference>
<evidence type="ECO:0000313" key="2">
    <source>
        <dbReference type="EMBL" id="KAJ5102419.1"/>
    </source>
</evidence>
<dbReference type="EMBL" id="JAPMSZ010000005">
    <property type="protein sequence ID" value="KAJ5102419.1"/>
    <property type="molecule type" value="Genomic_DNA"/>
</dbReference>
<dbReference type="CDD" id="cd02883">
    <property type="entry name" value="NUDIX_Hydrolase"/>
    <property type="match status" value="1"/>
</dbReference>
<accession>A0A9W9KDJ4</accession>
<dbReference type="PROSITE" id="PS51462">
    <property type="entry name" value="NUDIX"/>
    <property type="match status" value="1"/>
</dbReference>